<evidence type="ECO:0000256" key="2">
    <source>
        <dbReference type="SAM" id="SignalP"/>
    </source>
</evidence>
<proteinExistence type="predicted"/>
<keyword evidence="1" id="KW-0472">Membrane</keyword>
<dbReference type="RefSeq" id="WP_341697552.1">
    <property type="nucleotide sequence ID" value="NZ_JBBYHR010000007.1"/>
</dbReference>
<name>A0ABU9HYJ0_9FLAO</name>
<feature type="signal peptide" evidence="2">
    <location>
        <begin position="1"/>
        <end position="27"/>
    </location>
</feature>
<dbReference type="EMBL" id="JBBYHR010000007">
    <property type="protein sequence ID" value="MEL1245239.1"/>
    <property type="molecule type" value="Genomic_DNA"/>
</dbReference>
<feature type="transmembrane region" description="Helical" evidence="1">
    <location>
        <begin position="46"/>
        <end position="65"/>
    </location>
</feature>
<keyword evidence="1" id="KW-1133">Transmembrane helix</keyword>
<reference evidence="3 4" key="1">
    <citation type="submission" date="2024-04" db="EMBL/GenBank/DDBJ databases">
        <title>Flavobacterium sp. DGU11 16S ribosomal RNA gene Genome sequencing and assembly.</title>
        <authorList>
            <person name="Park S."/>
        </authorList>
    </citation>
    <scope>NUCLEOTIDE SEQUENCE [LARGE SCALE GENOMIC DNA]</scope>
    <source>
        <strain evidence="3 4">DGU11</strain>
    </source>
</reference>
<protein>
    <submittedName>
        <fullName evidence="3">Uncharacterized protein</fullName>
    </submittedName>
</protein>
<keyword evidence="4" id="KW-1185">Reference proteome</keyword>
<evidence type="ECO:0000313" key="4">
    <source>
        <dbReference type="Proteomes" id="UP001464555"/>
    </source>
</evidence>
<keyword evidence="1" id="KW-0812">Transmembrane</keyword>
<feature type="chain" id="PRO_5047063999" evidence="2">
    <location>
        <begin position="28"/>
        <end position="72"/>
    </location>
</feature>
<comment type="caution">
    <text evidence="3">The sequence shown here is derived from an EMBL/GenBank/DDBJ whole genome shotgun (WGS) entry which is preliminary data.</text>
</comment>
<evidence type="ECO:0000256" key="1">
    <source>
        <dbReference type="SAM" id="Phobius"/>
    </source>
</evidence>
<gene>
    <name evidence="3" type="ORF">AAEO56_13260</name>
</gene>
<evidence type="ECO:0000313" key="3">
    <source>
        <dbReference type="EMBL" id="MEL1245239.1"/>
    </source>
</evidence>
<accession>A0ABU9HYJ0</accession>
<dbReference type="Proteomes" id="UP001464555">
    <property type="component" value="Unassembled WGS sequence"/>
</dbReference>
<sequence>MNNSIIKNTYKSLLLFFFFMMPLLATAQEFDEGDGGGDDVNDEAPIDGYVSIALVTGCVLGYLMIKREAKLS</sequence>
<keyword evidence="2" id="KW-0732">Signal</keyword>
<organism evidence="3 4">
    <name type="scientific">Flavobacterium arundinis</name>
    <dbReference type="NCBI Taxonomy" id="3139143"/>
    <lineage>
        <taxon>Bacteria</taxon>
        <taxon>Pseudomonadati</taxon>
        <taxon>Bacteroidota</taxon>
        <taxon>Flavobacteriia</taxon>
        <taxon>Flavobacteriales</taxon>
        <taxon>Flavobacteriaceae</taxon>
        <taxon>Flavobacterium</taxon>
    </lineage>
</organism>